<feature type="transmembrane region" description="Helical" evidence="7">
    <location>
        <begin position="272"/>
        <end position="293"/>
    </location>
</feature>
<dbReference type="PROSITE" id="PS50850">
    <property type="entry name" value="MFS"/>
    <property type="match status" value="1"/>
</dbReference>
<evidence type="ECO:0000256" key="4">
    <source>
        <dbReference type="ARBA" id="ARBA00022692"/>
    </source>
</evidence>
<keyword evidence="6 7" id="KW-0472">Membrane</keyword>
<feature type="transmembrane region" description="Helical" evidence="7">
    <location>
        <begin position="58"/>
        <end position="79"/>
    </location>
</feature>
<feature type="transmembrane region" description="Helical" evidence="7">
    <location>
        <begin position="171"/>
        <end position="195"/>
    </location>
</feature>
<evidence type="ECO:0000256" key="7">
    <source>
        <dbReference type="SAM" id="Phobius"/>
    </source>
</evidence>
<comment type="subcellular location">
    <subcellularLocation>
        <location evidence="1">Cell membrane</location>
        <topology evidence="1">Multi-pass membrane protein</topology>
    </subcellularLocation>
</comment>
<dbReference type="EMBL" id="UINC01006615">
    <property type="protein sequence ID" value="SVA28622.1"/>
    <property type="molecule type" value="Genomic_DNA"/>
</dbReference>
<keyword evidence="2" id="KW-0813">Transport</keyword>
<dbReference type="InterPro" id="IPR036259">
    <property type="entry name" value="MFS_trans_sf"/>
</dbReference>
<dbReference type="Pfam" id="PF05977">
    <property type="entry name" value="MFS_3"/>
    <property type="match status" value="1"/>
</dbReference>
<dbReference type="PANTHER" id="PTHR23513">
    <property type="entry name" value="INTEGRAL MEMBRANE EFFLUX PROTEIN-RELATED"/>
    <property type="match status" value="1"/>
</dbReference>
<keyword evidence="3" id="KW-1003">Cell membrane</keyword>
<evidence type="ECO:0000259" key="8">
    <source>
        <dbReference type="PROSITE" id="PS50850"/>
    </source>
</evidence>
<feature type="transmembrane region" description="Helical" evidence="7">
    <location>
        <begin position="302"/>
        <end position="320"/>
    </location>
</feature>
<protein>
    <recommendedName>
        <fullName evidence="8">Major facilitator superfamily (MFS) profile domain-containing protein</fullName>
    </recommendedName>
</protein>
<evidence type="ECO:0000256" key="2">
    <source>
        <dbReference type="ARBA" id="ARBA00022448"/>
    </source>
</evidence>
<name>A0A381UKB2_9ZZZZ</name>
<evidence type="ECO:0000256" key="3">
    <source>
        <dbReference type="ARBA" id="ARBA00022475"/>
    </source>
</evidence>
<proteinExistence type="predicted"/>
<dbReference type="InterPro" id="IPR010290">
    <property type="entry name" value="TM_effector"/>
</dbReference>
<keyword evidence="4 7" id="KW-0812">Transmembrane</keyword>
<dbReference type="SUPFAM" id="SSF103473">
    <property type="entry name" value="MFS general substrate transporter"/>
    <property type="match status" value="1"/>
</dbReference>
<feature type="transmembrane region" description="Helical" evidence="7">
    <location>
        <begin position="390"/>
        <end position="409"/>
    </location>
</feature>
<dbReference type="GO" id="GO:0005886">
    <property type="term" value="C:plasma membrane"/>
    <property type="evidence" value="ECO:0007669"/>
    <property type="project" value="UniProtKB-SubCell"/>
</dbReference>
<evidence type="ECO:0000256" key="1">
    <source>
        <dbReference type="ARBA" id="ARBA00004651"/>
    </source>
</evidence>
<dbReference type="GO" id="GO:0022857">
    <property type="term" value="F:transmembrane transporter activity"/>
    <property type="evidence" value="ECO:0007669"/>
    <property type="project" value="InterPro"/>
</dbReference>
<dbReference type="CDD" id="cd06173">
    <property type="entry name" value="MFS_MefA_like"/>
    <property type="match status" value="1"/>
</dbReference>
<evidence type="ECO:0000256" key="6">
    <source>
        <dbReference type="ARBA" id="ARBA00023136"/>
    </source>
</evidence>
<evidence type="ECO:0000256" key="5">
    <source>
        <dbReference type="ARBA" id="ARBA00022989"/>
    </source>
</evidence>
<keyword evidence="5 7" id="KW-1133">Transmembrane helix</keyword>
<accession>A0A381UKB2</accession>
<dbReference type="AlphaFoldDB" id="A0A381UKB2"/>
<feature type="transmembrane region" description="Helical" evidence="7">
    <location>
        <begin position="28"/>
        <end position="52"/>
    </location>
</feature>
<sequence length="419" mass="44530">MNLPKADASKRSAREGLRALLANREFRLIWLIGAATNTLRWLEILAVGVVVFDMTGSAFQVAFMVILRFLPMVLLGAVTGVVAERLNRRQFLIAALAVMGVSSLVLAVLVLNDQLNLWIIAASVILNGLFWTVDNPVRRTLLGEAVRPDQIGIAMSLDTVTNSMTRFLGPLLGGVFLEFAGLGGVFVLGSVLYFSGLALAWLVRIGSEVSRVARSSAGFLAFLSDGVEVLKTNRVVAGVLAITVIYNVWAFPFVSMIPVIGKNVLGLGPLPVGLLVSAEGAGTLIGALLVLVARTGNHYRRMYTFGLALCLIMALAYSQAGSTVPSGVFLALEGIGAGFFAAMQAALILLNTPPLLRSRVMGLLSVCVGLCTVGFLHIGLLADWVGAQNAVAISAGEGLLMLLLVCWIWPEITQRQQVG</sequence>
<reference evidence="9" key="1">
    <citation type="submission" date="2018-05" db="EMBL/GenBank/DDBJ databases">
        <authorList>
            <person name="Lanie J.A."/>
            <person name="Ng W.-L."/>
            <person name="Kazmierczak K.M."/>
            <person name="Andrzejewski T.M."/>
            <person name="Davidsen T.M."/>
            <person name="Wayne K.J."/>
            <person name="Tettelin H."/>
            <person name="Glass J.I."/>
            <person name="Rusch D."/>
            <person name="Podicherti R."/>
            <person name="Tsui H.-C.T."/>
            <person name="Winkler M.E."/>
        </authorList>
    </citation>
    <scope>NUCLEOTIDE SEQUENCE</scope>
</reference>
<organism evidence="9">
    <name type="scientific">marine metagenome</name>
    <dbReference type="NCBI Taxonomy" id="408172"/>
    <lineage>
        <taxon>unclassified sequences</taxon>
        <taxon>metagenomes</taxon>
        <taxon>ecological metagenomes</taxon>
    </lineage>
</organism>
<feature type="transmembrane region" description="Helical" evidence="7">
    <location>
        <begin position="235"/>
        <end position="260"/>
    </location>
</feature>
<feature type="transmembrane region" description="Helical" evidence="7">
    <location>
        <begin position="91"/>
        <end position="111"/>
    </location>
</feature>
<feature type="transmembrane region" description="Helical" evidence="7">
    <location>
        <begin position="362"/>
        <end position="384"/>
    </location>
</feature>
<evidence type="ECO:0000313" key="9">
    <source>
        <dbReference type="EMBL" id="SVA28622.1"/>
    </source>
</evidence>
<dbReference type="PANTHER" id="PTHR23513:SF11">
    <property type="entry name" value="STAPHYLOFERRIN A TRANSPORTER"/>
    <property type="match status" value="1"/>
</dbReference>
<gene>
    <name evidence="9" type="ORF">METZ01_LOCUS81476</name>
</gene>
<feature type="transmembrane region" description="Helical" evidence="7">
    <location>
        <begin position="326"/>
        <end position="350"/>
    </location>
</feature>
<dbReference type="Gene3D" id="1.20.1250.20">
    <property type="entry name" value="MFS general substrate transporter like domains"/>
    <property type="match status" value="1"/>
</dbReference>
<feature type="domain" description="Major facilitator superfamily (MFS) profile" evidence="8">
    <location>
        <begin position="11"/>
        <end position="413"/>
    </location>
</feature>
<dbReference type="InterPro" id="IPR020846">
    <property type="entry name" value="MFS_dom"/>
</dbReference>